<name>A0ABX1ZJR6_9BACL</name>
<dbReference type="Pfam" id="PF00196">
    <property type="entry name" value="GerE"/>
    <property type="match status" value="1"/>
</dbReference>
<dbReference type="PROSITE" id="PS50043">
    <property type="entry name" value="HTH_LUXR_2"/>
    <property type="match status" value="1"/>
</dbReference>
<dbReference type="InterPro" id="IPR058245">
    <property type="entry name" value="NreC/VraR/RcsB-like_REC"/>
</dbReference>
<keyword evidence="2" id="KW-0902">Two-component regulatory system</keyword>
<comment type="caution">
    <text evidence="9">The sequence shown here is derived from an EMBL/GenBank/DDBJ whole genome shotgun (WGS) entry which is preliminary data.</text>
</comment>
<dbReference type="SUPFAM" id="SSF46894">
    <property type="entry name" value="C-terminal effector domain of the bipartite response regulators"/>
    <property type="match status" value="1"/>
</dbReference>
<sequence>MDNLKILIVEDDPVWITCISNYLVREPVLQCVYRATNKEEALQSCREVNPDVVLMDIQLSDGKLEGIDAVLEISMMMETKIIMLTSFNEKELIIHSLAAGAVSYVAKTDYMKLPSVIRAVMCEITPVQTVMNEYMRLKKNELLASLTNAEKEVFELIEEGLTQTQIERKLFKSGSTIKNQVNRILKKLNVRSSREAVEKVKNRFYKI</sequence>
<evidence type="ECO:0000256" key="4">
    <source>
        <dbReference type="ARBA" id="ARBA00023125"/>
    </source>
</evidence>
<organism evidence="9 10">
    <name type="scientific">Paenibacillus planticolens</name>
    <dbReference type="NCBI Taxonomy" id="2654976"/>
    <lineage>
        <taxon>Bacteria</taxon>
        <taxon>Bacillati</taxon>
        <taxon>Bacillota</taxon>
        <taxon>Bacilli</taxon>
        <taxon>Bacillales</taxon>
        <taxon>Paenibacillaceae</taxon>
        <taxon>Paenibacillus</taxon>
    </lineage>
</organism>
<evidence type="ECO:0000256" key="5">
    <source>
        <dbReference type="ARBA" id="ARBA00023163"/>
    </source>
</evidence>
<dbReference type="RefSeq" id="WP_171683187.1">
    <property type="nucleotide sequence ID" value="NZ_WHNZ01000017.1"/>
</dbReference>
<feature type="domain" description="Response regulatory" evidence="8">
    <location>
        <begin position="5"/>
        <end position="122"/>
    </location>
</feature>
<evidence type="ECO:0000313" key="9">
    <source>
        <dbReference type="EMBL" id="NOV00339.1"/>
    </source>
</evidence>
<dbReference type="PANTHER" id="PTHR45566:SF2">
    <property type="entry name" value="NARL SUBFAMILY"/>
    <property type="match status" value="1"/>
</dbReference>
<feature type="domain" description="HTH luxR-type" evidence="7">
    <location>
        <begin position="139"/>
        <end position="204"/>
    </location>
</feature>
<evidence type="ECO:0000256" key="6">
    <source>
        <dbReference type="PROSITE-ProRule" id="PRU00169"/>
    </source>
</evidence>
<keyword evidence="10" id="KW-1185">Reference proteome</keyword>
<keyword evidence="3" id="KW-0805">Transcription regulation</keyword>
<dbReference type="InterPro" id="IPR036388">
    <property type="entry name" value="WH-like_DNA-bd_sf"/>
</dbReference>
<dbReference type="PANTHER" id="PTHR45566">
    <property type="entry name" value="HTH-TYPE TRANSCRIPTIONAL REGULATOR YHJB-RELATED"/>
    <property type="match status" value="1"/>
</dbReference>
<dbReference type="CDD" id="cd06170">
    <property type="entry name" value="LuxR_C_like"/>
    <property type="match status" value="1"/>
</dbReference>
<dbReference type="InterPro" id="IPR016032">
    <property type="entry name" value="Sig_transdc_resp-reg_C-effctor"/>
</dbReference>
<dbReference type="InterPro" id="IPR011006">
    <property type="entry name" value="CheY-like_superfamily"/>
</dbReference>
<evidence type="ECO:0000259" key="8">
    <source>
        <dbReference type="PROSITE" id="PS50110"/>
    </source>
</evidence>
<protein>
    <submittedName>
        <fullName evidence="9">Response regulator</fullName>
    </submittedName>
</protein>
<dbReference type="InterPro" id="IPR051015">
    <property type="entry name" value="EvgA-like"/>
</dbReference>
<gene>
    <name evidence="9" type="ORF">GC097_09960</name>
</gene>
<evidence type="ECO:0000256" key="2">
    <source>
        <dbReference type="ARBA" id="ARBA00023012"/>
    </source>
</evidence>
<dbReference type="Gene3D" id="3.40.50.2300">
    <property type="match status" value="1"/>
</dbReference>
<evidence type="ECO:0000256" key="1">
    <source>
        <dbReference type="ARBA" id="ARBA00022553"/>
    </source>
</evidence>
<dbReference type="Gene3D" id="1.10.10.10">
    <property type="entry name" value="Winged helix-like DNA-binding domain superfamily/Winged helix DNA-binding domain"/>
    <property type="match status" value="1"/>
</dbReference>
<evidence type="ECO:0000256" key="3">
    <source>
        <dbReference type="ARBA" id="ARBA00023015"/>
    </source>
</evidence>
<keyword evidence="5" id="KW-0804">Transcription</keyword>
<dbReference type="PRINTS" id="PR00038">
    <property type="entry name" value="HTHLUXR"/>
</dbReference>
<dbReference type="CDD" id="cd17535">
    <property type="entry name" value="REC_NarL-like"/>
    <property type="match status" value="1"/>
</dbReference>
<keyword evidence="4" id="KW-0238">DNA-binding</keyword>
<dbReference type="InterPro" id="IPR001789">
    <property type="entry name" value="Sig_transdc_resp-reg_receiver"/>
</dbReference>
<accession>A0ABX1ZJR6</accession>
<feature type="modified residue" description="4-aspartylphosphate" evidence="6">
    <location>
        <position position="56"/>
    </location>
</feature>
<dbReference type="Proteomes" id="UP000618579">
    <property type="component" value="Unassembled WGS sequence"/>
</dbReference>
<keyword evidence="1 6" id="KW-0597">Phosphoprotein</keyword>
<evidence type="ECO:0000313" key="10">
    <source>
        <dbReference type="Proteomes" id="UP000618579"/>
    </source>
</evidence>
<dbReference type="InterPro" id="IPR000792">
    <property type="entry name" value="Tscrpt_reg_LuxR_C"/>
</dbReference>
<dbReference type="Pfam" id="PF00072">
    <property type="entry name" value="Response_reg"/>
    <property type="match status" value="1"/>
</dbReference>
<evidence type="ECO:0000259" key="7">
    <source>
        <dbReference type="PROSITE" id="PS50043"/>
    </source>
</evidence>
<dbReference type="SMART" id="SM00448">
    <property type="entry name" value="REC"/>
    <property type="match status" value="1"/>
</dbReference>
<dbReference type="SMART" id="SM00421">
    <property type="entry name" value="HTH_LUXR"/>
    <property type="match status" value="1"/>
</dbReference>
<proteinExistence type="predicted"/>
<dbReference type="PROSITE" id="PS50110">
    <property type="entry name" value="RESPONSE_REGULATORY"/>
    <property type="match status" value="1"/>
</dbReference>
<dbReference type="SUPFAM" id="SSF52172">
    <property type="entry name" value="CheY-like"/>
    <property type="match status" value="1"/>
</dbReference>
<reference evidence="9 10" key="1">
    <citation type="submission" date="2019-10" db="EMBL/GenBank/DDBJ databases">
        <title>Description of Paenibacillus pedi sp. nov.</title>
        <authorList>
            <person name="Carlier A."/>
            <person name="Qi S."/>
        </authorList>
    </citation>
    <scope>NUCLEOTIDE SEQUENCE [LARGE SCALE GENOMIC DNA]</scope>
    <source>
        <strain evidence="9 10">LMG 31457</strain>
    </source>
</reference>
<dbReference type="EMBL" id="WHNZ01000017">
    <property type="protein sequence ID" value="NOV00339.1"/>
    <property type="molecule type" value="Genomic_DNA"/>
</dbReference>